<dbReference type="EMBL" id="JAPDDP010000035">
    <property type="protein sequence ID" value="MDA0182425.1"/>
    <property type="molecule type" value="Genomic_DNA"/>
</dbReference>
<reference evidence="1" key="1">
    <citation type="submission" date="2022-10" db="EMBL/GenBank/DDBJ databases">
        <title>The WGS of Solirubrobacter phytolaccae KCTC 29190.</title>
        <authorList>
            <person name="Jiang Z."/>
        </authorList>
    </citation>
    <scope>NUCLEOTIDE SEQUENCE</scope>
    <source>
        <strain evidence="1">KCTC 29190</strain>
    </source>
</reference>
<protein>
    <submittedName>
        <fullName evidence="1">Uncharacterized protein</fullName>
    </submittedName>
</protein>
<sequence length="179" mass="19216">MSPDVNDAQKALLARLRELVVITPTSGAVNAAKRPLHITRFGQAVERRAEDGTALVAYVRAKVHAPAKDGYDALIDAGRSDLTVEALVADREAAWASEFTDEDREAAEARLGSMLEADKTRKNAAEAEAVAYDQRIVAMASKRRAAEGKPALTPKQEAQMLARMAATRANAGKDADESE</sequence>
<evidence type="ECO:0000313" key="2">
    <source>
        <dbReference type="Proteomes" id="UP001147653"/>
    </source>
</evidence>
<name>A0A9X3N9G5_9ACTN</name>
<dbReference type="RefSeq" id="WP_270026791.1">
    <property type="nucleotide sequence ID" value="NZ_JAPDDP010000035.1"/>
</dbReference>
<keyword evidence="2" id="KW-1185">Reference proteome</keyword>
<evidence type="ECO:0000313" key="1">
    <source>
        <dbReference type="EMBL" id="MDA0182425.1"/>
    </source>
</evidence>
<proteinExistence type="predicted"/>
<organism evidence="1 2">
    <name type="scientific">Solirubrobacter phytolaccae</name>
    <dbReference type="NCBI Taxonomy" id="1404360"/>
    <lineage>
        <taxon>Bacteria</taxon>
        <taxon>Bacillati</taxon>
        <taxon>Actinomycetota</taxon>
        <taxon>Thermoleophilia</taxon>
        <taxon>Solirubrobacterales</taxon>
        <taxon>Solirubrobacteraceae</taxon>
        <taxon>Solirubrobacter</taxon>
    </lineage>
</organism>
<gene>
    <name evidence="1" type="ORF">OJ997_19105</name>
</gene>
<accession>A0A9X3N9G5</accession>
<dbReference type="AlphaFoldDB" id="A0A9X3N9G5"/>
<comment type="caution">
    <text evidence="1">The sequence shown here is derived from an EMBL/GenBank/DDBJ whole genome shotgun (WGS) entry which is preliminary data.</text>
</comment>
<dbReference type="Proteomes" id="UP001147653">
    <property type="component" value="Unassembled WGS sequence"/>
</dbReference>